<feature type="transmembrane region" description="Helical" evidence="8">
    <location>
        <begin position="7"/>
        <end position="25"/>
    </location>
</feature>
<dbReference type="GO" id="GO:0055085">
    <property type="term" value="P:transmembrane transport"/>
    <property type="evidence" value="ECO:0007669"/>
    <property type="project" value="TreeGrafter"/>
</dbReference>
<evidence type="ECO:0000256" key="2">
    <source>
        <dbReference type="ARBA" id="ARBA00009773"/>
    </source>
</evidence>
<keyword evidence="3" id="KW-0813">Transport</keyword>
<dbReference type="Pfam" id="PF01594">
    <property type="entry name" value="AI-2E_transport"/>
    <property type="match status" value="1"/>
</dbReference>
<sequence>MNLNRDNILKIMGLILFTVLLYAGLQNTKLFADALRYLFGLMAPFVIGGCIAFVLNVPMRFFETKLFSRLKPAKGKRAGKAKRIFSLILTLVVVGGVIAIMLFLIVPELYQSFSAIGREMSYARVRIPQLLDEATALLPMFESEIASIKDSFLNVDWKAIGSMLMEFFRNGNILSNTVSIATSVVSGFANAIIGIVFAIYILLQKENLGRQFRRLFYAFLPEKQVDRFLMVCGLTSSSFNSFLSGQCLEAFILGMMFFVSMSVFQMPYALVIAVLIGITALIPIFGAFIGCIVGAFLILIVSPIKALWFIVLFLVLQQIEGNVIYPRVVGSSVGLPSIWVLAAVTLGASLGGVLGILFAIPVFSVIYTLLRTDVRARIRERGIAEGKIK</sequence>
<accession>A0A923LSV9</accession>
<protein>
    <submittedName>
        <fullName evidence="9">AI-2E family transporter</fullName>
    </submittedName>
</protein>
<organism evidence="9 10">
    <name type="scientific">Agathobaculum faecis</name>
    <dbReference type="NCBI Taxonomy" id="2763013"/>
    <lineage>
        <taxon>Bacteria</taxon>
        <taxon>Bacillati</taxon>
        <taxon>Bacillota</taxon>
        <taxon>Clostridia</taxon>
        <taxon>Eubacteriales</taxon>
        <taxon>Butyricicoccaceae</taxon>
        <taxon>Agathobaculum</taxon>
    </lineage>
</organism>
<feature type="transmembrane region" description="Helical" evidence="8">
    <location>
        <begin position="180"/>
        <end position="203"/>
    </location>
</feature>
<feature type="transmembrane region" description="Helical" evidence="8">
    <location>
        <begin position="270"/>
        <end position="299"/>
    </location>
</feature>
<evidence type="ECO:0000256" key="6">
    <source>
        <dbReference type="ARBA" id="ARBA00022989"/>
    </source>
</evidence>
<evidence type="ECO:0000313" key="10">
    <source>
        <dbReference type="Proteomes" id="UP000606499"/>
    </source>
</evidence>
<dbReference type="AlphaFoldDB" id="A0A923LSV9"/>
<evidence type="ECO:0000256" key="5">
    <source>
        <dbReference type="ARBA" id="ARBA00022692"/>
    </source>
</evidence>
<reference evidence="9" key="1">
    <citation type="submission" date="2020-08" db="EMBL/GenBank/DDBJ databases">
        <title>Genome public.</title>
        <authorList>
            <person name="Liu C."/>
            <person name="Sun Q."/>
        </authorList>
    </citation>
    <scope>NUCLEOTIDE SEQUENCE</scope>
    <source>
        <strain evidence="9">NSJ-28</strain>
    </source>
</reference>
<name>A0A923LSV9_9FIRM</name>
<evidence type="ECO:0000256" key="7">
    <source>
        <dbReference type="ARBA" id="ARBA00023136"/>
    </source>
</evidence>
<keyword evidence="6 8" id="KW-1133">Transmembrane helix</keyword>
<dbReference type="PANTHER" id="PTHR21716">
    <property type="entry name" value="TRANSMEMBRANE PROTEIN"/>
    <property type="match status" value="1"/>
</dbReference>
<keyword evidence="4" id="KW-1003">Cell membrane</keyword>
<comment type="similarity">
    <text evidence="2">Belongs to the autoinducer-2 exporter (AI-2E) (TC 2.A.86) family.</text>
</comment>
<keyword evidence="7 8" id="KW-0472">Membrane</keyword>
<feature type="transmembrane region" description="Helical" evidence="8">
    <location>
        <begin position="37"/>
        <end position="62"/>
    </location>
</feature>
<keyword evidence="5 8" id="KW-0812">Transmembrane</keyword>
<evidence type="ECO:0000313" key="9">
    <source>
        <dbReference type="EMBL" id="MBC5724023.1"/>
    </source>
</evidence>
<keyword evidence="10" id="KW-1185">Reference proteome</keyword>
<evidence type="ECO:0000256" key="3">
    <source>
        <dbReference type="ARBA" id="ARBA00022448"/>
    </source>
</evidence>
<dbReference type="PANTHER" id="PTHR21716:SF53">
    <property type="entry name" value="PERMEASE PERM-RELATED"/>
    <property type="match status" value="1"/>
</dbReference>
<dbReference type="GO" id="GO:0005886">
    <property type="term" value="C:plasma membrane"/>
    <property type="evidence" value="ECO:0007669"/>
    <property type="project" value="UniProtKB-SubCell"/>
</dbReference>
<evidence type="ECO:0000256" key="1">
    <source>
        <dbReference type="ARBA" id="ARBA00004651"/>
    </source>
</evidence>
<dbReference type="EMBL" id="JACOPL010000001">
    <property type="protein sequence ID" value="MBC5724023.1"/>
    <property type="molecule type" value="Genomic_DNA"/>
</dbReference>
<feature type="transmembrane region" description="Helical" evidence="8">
    <location>
        <begin position="83"/>
        <end position="106"/>
    </location>
</feature>
<gene>
    <name evidence="9" type="ORF">H8S45_00855</name>
</gene>
<evidence type="ECO:0000256" key="4">
    <source>
        <dbReference type="ARBA" id="ARBA00022475"/>
    </source>
</evidence>
<comment type="subcellular location">
    <subcellularLocation>
        <location evidence="1">Cell membrane</location>
        <topology evidence="1">Multi-pass membrane protein</topology>
    </subcellularLocation>
</comment>
<dbReference type="RefSeq" id="WP_186949435.1">
    <property type="nucleotide sequence ID" value="NZ_JACOPL010000001.1"/>
</dbReference>
<dbReference type="Proteomes" id="UP000606499">
    <property type="component" value="Unassembled WGS sequence"/>
</dbReference>
<comment type="caution">
    <text evidence="9">The sequence shown here is derived from an EMBL/GenBank/DDBJ whole genome shotgun (WGS) entry which is preliminary data.</text>
</comment>
<dbReference type="InterPro" id="IPR002549">
    <property type="entry name" value="AI-2E-like"/>
</dbReference>
<proteinExistence type="inferred from homology"/>
<feature type="transmembrane region" description="Helical" evidence="8">
    <location>
        <begin position="337"/>
        <end position="370"/>
    </location>
</feature>
<evidence type="ECO:0000256" key="8">
    <source>
        <dbReference type="SAM" id="Phobius"/>
    </source>
</evidence>